<evidence type="ECO:0000313" key="2">
    <source>
        <dbReference type="Proteomes" id="UP000245380"/>
    </source>
</evidence>
<keyword evidence="2" id="KW-1185">Reference proteome</keyword>
<dbReference type="OrthoDB" id="2375390at2"/>
<gene>
    <name evidence="1" type="ORF">BM613_09415</name>
</gene>
<proteinExistence type="predicted"/>
<accession>A0A2U3D7P7</accession>
<dbReference type="Proteomes" id="UP000245380">
    <property type="component" value="Unassembled WGS sequence"/>
</dbReference>
<dbReference type="AlphaFoldDB" id="A0A2U3D7P7"/>
<reference evidence="1 2" key="1">
    <citation type="submission" date="2016-11" db="EMBL/GenBank/DDBJ databases">
        <title>Comparative genomics of Acidibacillus ferroxidans species.</title>
        <authorList>
            <person name="Oliveira G."/>
            <person name="Nunes G."/>
            <person name="Oliveira R."/>
            <person name="Araujo F."/>
            <person name="Salim A."/>
            <person name="Scholte L."/>
            <person name="Morais D."/>
            <person name="Nancucheo I."/>
            <person name="Johnson D.B."/>
            <person name="Grail B."/>
            <person name="Bittencourt J."/>
            <person name="Valadares R."/>
        </authorList>
    </citation>
    <scope>NUCLEOTIDE SEQUENCE [LARGE SCALE GENOMIC DNA]</scope>
    <source>
        <strain evidence="1 2">Y002</strain>
    </source>
</reference>
<organism evidence="1 2">
    <name type="scientific">Sulfoacidibacillus thermotolerans</name>
    <name type="common">Acidibacillus sulfuroxidans</name>
    <dbReference type="NCBI Taxonomy" id="1765684"/>
    <lineage>
        <taxon>Bacteria</taxon>
        <taxon>Bacillati</taxon>
        <taxon>Bacillota</taxon>
        <taxon>Bacilli</taxon>
        <taxon>Bacillales</taxon>
        <taxon>Alicyclobacillaceae</taxon>
        <taxon>Sulfoacidibacillus</taxon>
    </lineage>
</organism>
<evidence type="ECO:0000313" key="1">
    <source>
        <dbReference type="EMBL" id="PWI57304.1"/>
    </source>
</evidence>
<dbReference type="RefSeq" id="WP_109430944.1">
    <property type="nucleotide sequence ID" value="NZ_MPDK01000015.1"/>
</dbReference>
<comment type="caution">
    <text evidence="1">The sequence shown here is derived from an EMBL/GenBank/DDBJ whole genome shotgun (WGS) entry which is preliminary data.</text>
</comment>
<name>A0A2U3D7P7_SULT2</name>
<protein>
    <submittedName>
        <fullName evidence="1">Uncharacterized protein</fullName>
    </submittedName>
</protein>
<dbReference type="EMBL" id="MPDK01000015">
    <property type="protein sequence ID" value="PWI57304.1"/>
    <property type="molecule type" value="Genomic_DNA"/>
</dbReference>
<sequence>MKKPKTLVVNSVAILGLTGIIGGLGGLTAFAATPSTVSAGSPTSHIEHHGKHHPDQQWKELASILKISPKTLHADLKAKETIAEIAQKQGISTQTLTAELEANFQSHLNRAVANGKITAAQEQRLITQFDAHVGQMINRPGFMLDKRPLGTRPHGQIAKLAKLLHLSPKTLRADLKAKETIAEIAQKQGISTQTLTAELEAPAKTHLVKAVANGKMTIAREQAILAKMNTRISNMLTRTWR</sequence>